<dbReference type="Pfam" id="PF00497">
    <property type="entry name" value="SBP_bac_3"/>
    <property type="match status" value="1"/>
</dbReference>
<keyword evidence="8" id="KW-0325">Glycoprotein</keyword>
<dbReference type="GO" id="GO:0015276">
    <property type="term" value="F:ligand-gated monoatomic ion channel activity"/>
    <property type="evidence" value="ECO:0007669"/>
    <property type="project" value="InterPro"/>
</dbReference>
<evidence type="ECO:0000256" key="2">
    <source>
        <dbReference type="ARBA" id="ARBA00022448"/>
    </source>
</evidence>
<evidence type="ECO:0000313" key="14">
    <source>
        <dbReference type="EMBL" id="SFR58231.1"/>
    </source>
</evidence>
<evidence type="ECO:0000256" key="5">
    <source>
        <dbReference type="ARBA" id="ARBA00023065"/>
    </source>
</evidence>
<dbReference type="SUPFAM" id="SSF81324">
    <property type="entry name" value="Voltage-gated potassium channels"/>
    <property type="match status" value="1"/>
</dbReference>
<keyword evidence="4 10" id="KW-1133">Transmembrane helix</keyword>
<dbReference type="PANTHER" id="PTHR18966">
    <property type="entry name" value="IONOTROPIC GLUTAMATE RECEPTOR"/>
    <property type="match status" value="1"/>
</dbReference>
<name>A0A1I6HUW3_9RHOB</name>
<dbReference type="InterPro" id="IPR001638">
    <property type="entry name" value="Solute-binding_3/MltF_N"/>
</dbReference>
<feature type="signal peptide" evidence="11">
    <location>
        <begin position="1"/>
        <end position="23"/>
    </location>
</feature>
<evidence type="ECO:0000313" key="15">
    <source>
        <dbReference type="Proteomes" id="UP000199478"/>
    </source>
</evidence>
<feature type="domain" description="Solute-binding protein family 3/N-terminal" evidence="13">
    <location>
        <begin position="39"/>
        <end position="369"/>
    </location>
</feature>
<evidence type="ECO:0000256" key="10">
    <source>
        <dbReference type="SAM" id="Phobius"/>
    </source>
</evidence>
<keyword evidence="7" id="KW-0675">Receptor</keyword>
<keyword evidence="9" id="KW-0407">Ion channel</keyword>
<sequence>MKQILSIACAFFLFAFAPPPANAQQHCPQNLGSTPDLPIIVGTKFAPPFIMGSREAPNGLAVAFWEMIAGCLGLGPSDYRYVEYGTNAELVLATAAGNVDIALSNLPINLAHERIVDFSFPYFDASLGVIVPDRSRGANFAILLGRIFHSNILVIVAGLLGFMVFVGLVYWWMERRSGNEFFTQGPLSGLYRAMIWAALLVFQGQGNPFELRSRFGQLFVLLLMFVGVTIISSFTAIITSSLTLQALEPEINTIADLESRTVAVISQSQAAEWANSAGINTQSMRAFSQVQRNFDEDQIDVFVHEEAVLRYLVNDKILTGVKLAPLTVAPSRYAIALPPDSPLRESINLSLLTILDGPAWAGVLQEYFGTR</sequence>
<proteinExistence type="predicted"/>
<keyword evidence="5" id="KW-0406">Ion transport</keyword>
<dbReference type="Pfam" id="PF00060">
    <property type="entry name" value="Lig_chan"/>
    <property type="match status" value="1"/>
</dbReference>
<dbReference type="Proteomes" id="UP000199478">
    <property type="component" value="Unassembled WGS sequence"/>
</dbReference>
<feature type="domain" description="Ionotropic glutamate receptor C-terminal" evidence="12">
    <location>
        <begin position="159"/>
        <end position="284"/>
    </location>
</feature>
<feature type="transmembrane region" description="Helical" evidence="10">
    <location>
        <begin position="185"/>
        <end position="203"/>
    </location>
</feature>
<dbReference type="EMBL" id="FOYP01000003">
    <property type="protein sequence ID" value="SFR58231.1"/>
    <property type="molecule type" value="Genomic_DNA"/>
</dbReference>
<dbReference type="InterPro" id="IPR015683">
    <property type="entry name" value="Ionotropic_Glu_rcpt"/>
</dbReference>
<evidence type="ECO:0000256" key="3">
    <source>
        <dbReference type="ARBA" id="ARBA00022692"/>
    </source>
</evidence>
<feature type="chain" id="PRO_5011739863" evidence="11">
    <location>
        <begin position="24"/>
        <end position="371"/>
    </location>
</feature>
<evidence type="ECO:0000256" key="11">
    <source>
        <dbReference type="SAM" id="SignalP"/>
    </source>
</evidence>
<keyword evidence="15" id="KW-1185">Reference proteome</keyword>
<keyword evidence="2" id="KW-0813">Transport</keyword>
<keyword evidence="11" id="KW-0732">Signal</keyword>
<dbReference type="AlphaFoldDB" id="A0A1I6HUW3"/>
<accession>A0A1I6HUW3</accession>
<dbReference type="GO" id="GO:0016020">
    <property type="term" value="C:membrane"/>
    <property type="evidence" value="ECO:0007669"/>
    <property type="project" value="UniProtKB-SubCell"/>
</dbReference>
<evidence type="ECO:0000256" key="7">
    <source>
        <dbReference type="ARBA" id="ARBA00023170"/>
    </source>
</evidence>
<evidence type="ECO:0000256" key="1">
    <source>
        <dbReference type="ARBA" id="ARBA00004141"/>
    </source>
</evidence>
<organism evidence="14 15">
    <name type="scientific">Yoonia tamlensis</name>
    <dbReference type="NCBI Taxonomy" id="390270"/>
    <lineage>
        <taxon>Bacteria</taxon>
        <taxon>Pseudomonadati</taxon>
        <taxon>Pseudomonadota</taxon>
        <taxon>Alphaproteobacteria</taxon>
        <taxon>Rhodobacterales</taxon>
        <taxon>Paracoccaceae</taxon>
        <taxon>Yoonia</taxon>
    </lineage>
</organism>
<dbReference type="InterPro" id="IPR001320">
    <property type="entry name" value="Iontro_rcpt_C"/>
</dbReference>
<keyword evidence="3 10" id="KW-0812">Transmembrane</keyword>
<reference evidence="15" key="1">
    <citation type="submission" date="2016-10" db="EMBL/GenBank/DDBJ databases">
        <authorList>
            <person name="Varghese N."/>
            <person name="Submissions S."/>
        </authorList>
    </citation>
    <scope>NUCLEOTIDE SEQUENCE [LARGE SCALE GENOMIC DNA]</scope>
    <source>
        <strain evidence="15">DSM 26879</strain>
    </source>
</reference>
<keyword evidence="6 10" id="KW-0472">Membrane</keyword>
<feature type="transmembrane region" description="Helical" evidence="10">
    <location>
        <begin position="215"/>
        <end position="238"/>
    </location>
</feature>
<dbReference type="RefSeq" id="WP_090201600.1">
    <property type="nucleotide sequence ID" value="NZ_FOYP01000003.1"/>
</dbReference>
<dbReference type="OrthoDB" id="9768183at2"/>
<protein>
    <submittedName>
        <fullName evidence="14">Ligand-gated ion channel</fullName>
    </submittedName>
</protein>
<gene>
    <name evidence="14" type="ORF">SAMN04488005_3007</name>
</gene>
<comment type="subcellular location">
    <subcellularLocation>
        <location evidence="1">Membrane</location>
        <topology evidence="1">Multi-pass membrane protein</topology>
    </subcellularLocation>
</comment>
<feature type="transmembrane region" description="Helical" evidence="10">
    <location>
        <begin position="152"/>
        <end position="173"/>
    </location>
</feature>
<evidence type="ECO:0000256" key="4">
    <source>
        <dbReference type="ARBA" id="ARBA00022989"/>
    </source>
</evidence>
<evidence type="ECO:0000256" key="8">
    <source>
        <dbReference type="ARBA" id="ARBA00023180"/>
    </source>
</evidence>
<evidence type="ECO:0000256" key="6">
    <source>
        <dbReference type="ARBA" id="ARBA00023136"/>
    </source>
</evidence>
<evidence type="ECO:0000256" key="9">
    <source>
        <dbReference type="ARBA" id="ARBA00023303"/>
    </source>
</evidence>
<dbReference type="SUPFAM" id="SSF53850">
    <property type="entry name" value="Periplasmic binding protein-like II"/>
    <property type="match status" value="1"/>
</dbReference>
<dbReference type="Gene3D" id="3.40.190.10">
    <property type="entry name" value="Periplasmic binding protein-like II"/>
    <property type="match status" value="3"/>
</dbReference>
<dbReference type="STRING" id="390270.SAMN04488005_3007"/>
<evidence type="ECO:0000259" key="13">
    <source>
        <dbReference type="Pfam" id="PF00497"/>
    </source>
</evidence>
<evidence type="ECO:0000259" key="12">
    <source>
        <dbReference type="Pfam" id="PF00060"/>
    </source>
</evidence>